<evidence type="ECO:0000256" key="7">
    <source>
        <dbReference type="ARBA" id="ARBA00023315"/>
    </source>
</evidence>
<dbReference type="InterPro" id="IPR000101">
    <property type="entry name" value="GGT_peptidase"/>
</dbReference>
<evidence type="ECO:0000256" key="12">
    <source>
        <dbReference type="SAM" id="SignalP"/>
    </source>
</evidence>
<keyword evidence="14" id="KW-1185">Reference proteome</keyword>
<evidence type="ECO:0000256" key="8">
    <source>
        <dbReference type="ARBA" id="ARBA00047417"/>
    </source>
</evidence>
<dbReference type="Gene3D" id="1.10.246.130">
    <property type="match status" value="1"/>
</dbReference>
<dbReference type="PANTHER" id="PTHR43199">
    <property type="entry name" value="GLUTATHIONE HYDROLASE"/>
    <property type="match status" value="1"/>
</dbReference>
<dbReference type="InterPro" id="IPR051792">
    <property type="entry name" value="GGT_bact"/>
</dbReference>
<comment type="catalytic activity">
    <reaction evidence="1 11">
        <text>an S-substituted glutathione + H2O = an S-substituted L-cysteinylglycine + L-glutamate</text>
        <dbReference type="Rhea" id="RHEA:59468"/>
        <dbReference type="ChEBI" id="CHEBI:15377"/>
        <dbReference type="ChEBI" id="CHEBI:29985"/>
        <dbReference type="ChEBI" id="CHEBI:90779"/>
        <dbReference type="ChEBI" id="CHEBI:143103"/>
        <dbReference type="EC" id="3.4.19.13"/>
    </reaction>
</comment>
<dbReference type="EC" id="3.4.19.13" evidence="11"/>
<feature type="binding site" evidence="10">
    <location>
        <position position="100"/>
    </location>
    <ligand>
        <name>L-glutamate</name>
        <dbReference type="ChEBI" id="CHEBI:29985"/>
    </ligand>
</feature>
<dbReference type="InterPro" id="IPR043137">
    <property type="entry name" value="GGT_ssub_C"/>
</dbReference>
<feature type="binding site" evidence="10">
    <location>
        <begin position="446"/>
        <end position="447"/>
    </location>
    <ligand>
        <name>L-glutamate</name>
        <dbReference type="ChEBI" id="CHEBI:29985"/>
    </ligand>
</feature>
<dbReference type="UniPathway" id="UPA00204"/>
<dbReference type="SUPFAM" id="SSF56235">
    <property type="entry name" value="N-terminal nucleophile aminohydrolases (Ntn hydrolases)"/>
    <property type="match status" value="1"/>
</dbReference>
<dbReference type="Gene3D" id="3.60.20.40">
    <property type="match status" value="1"/>
</dbReference>
<sequence length="565" mass="61702">MKLIRLTFLVLLLSCQVQSNYQPIPSETGPLGEQAMISSAHPLATKIGVDVLKNGGNAFDAALAVKFALAVVFPRAGNIGGGGFAVYRMSDGTIGSLDFREKAPGAARRDMYQDENGEVIPDISTTGHLAAGIPGSVDGILKLHAAHGTKPLNELIQPAINLAYYGFTITQDQADEFNEKREDFINVNGPDFFLVKNQPWQVNDTIKFTELAGTLTQIRDRGRDGFYGGIVADQIVKEMQRGGGLISEDDLKNYSSKWRDPLTGSYRGHKIISMPPPSSGGVAVLQLLQGAEQYDIAEMGHNSTKTIHLLTELERRVYADRATHLGDPDYFEVPVKMLLDPDYNKERFSTISLKKKTDSQEIKEGEVEVIESVETTHFSVIDPEGNAVSLTTTLNSFFGCKVYVKGAGFFLNNEMDDFSAKPGVPNQFGLVGGEANAIVPEKRMLSSMTPTIVEKDGKVKMVVGTPGGATIITSVFQVIMNVIDHGMGMQDAVNATRTHSQWLPDRILIEERPIDPNTLKGLEKLGHKIEPRKSMGRMGCILIREDGKLEGGADYTRGDNYAEGF</sequence>
<evidence type="ECO:0000256" key="10">
    <source>
        <dbReference type="PIRSR" id="PIRSR600101-2"/>
    </source>
</evidence>
<evidence type="ECO:0000256" key="1">
    <source>
        <dbReference type="ARBA" id="ARBA00001049"/>
    </source>
</evidence>
<proteinExistence type="inferred from homology"/>
<evidence type="ECO:0000256" key="2">
    <source>
        <dbReference type="ARBA" id="ARBA00001089"/>
    </source>
</evidence>
<dbReference type="InterPro" id="IPR029055">
    <property type="entry name" value="Ntn_hydrolases_N"/>
</dbReference>
<dbReference type="GO" id="GO:0006751">
    <property type="term" value="P:glutathione catabolic process"/>
    <property type="evidence" value="ECO:0007669"/>
    <property type="project" value="UniProtKB-UniRule"/>
</dbReference>
<feature type="active site" description="Nucleophile" evidence="9">
    <location>
        <position position="375"/>
    </location>
</feature>
<dbReference type="Pfam" id="PF01019">
    <property type="entry name" value="G_glu_transpept"/>
    <property type="match status" value="1"/>
</dbReference>
<dbReference type="InterPro" id="IPR043138">
    <property type="entry name" value="GGT_lsub"/>
</dbReference>
<evidence type="ECO:0000256" key="11">
    <source>
        <dbReference type="RuleBase" id="RU368036"/>
    </source>
</evidence>
<feature type="chain" id="PRO_5012534453" description="Glutathione hydrolase proenzyme" evidence="12">
    <location>
        <begin position="20"/>
        <end position="565"/>
    </location>
</feature>
<dbReference type="EMBL" id="FZPD01000003">
    <property type="protein sequence ID" value="SNT07038.1"/>
    <property type="molecule type" value="Genomic_DNA"/>
</dbReference>
<accession>A0A239JNM5</accession>
<feature type="signal peptide" evidence="12">
    <location>
        <begin position="1"/>
        <end position="19"/>
    </location>
</feature>
<dbReference type="PRINTS" id="PR01210">
    <property type="entry name" value="GGTRANSPTASE"/>
</dbReference>
<protein>
    <recommendedName>
        <fullName evidence="11">Glutathione hydrolase proenzyme</fullName>
        <ecNumber evidence="11">2.3.2.2</ecNumber>
        <ecNumber evidence="11">3.4.19.13</ecNumber>
    </recommendedName>
    <component>
        <recommendedName>
            <fullName evidence="11">Glutathione hydrolase large chain</fullName>
        </recommendedName>
    </component>
    <component>
        <recommendedName>
            <fullName evidence="11">Glutathione hydrolase small chain</fullName>
        </recommendedName>
    </component>
</protein>
<keyword evidence="5 11" id="KW-0378">Hydrolase</keyword>
<evidence type="ECO:0000256" key="4">
    <source>
        <dbReference type="ARBA" id="ARBA00022679"/>
    </source>
</evidence>
<feature type="binding site" evidence="10">
    <location>
        <begin position="393"/>
        <end position="395"/>
    </location>
    <ligand>
        <name>L-glutamate</name>
        <dbReference type="ChEBI" id="CHEBI:29985"/>
    </ligand>
</feature>
<dbReference type="NCBIfam" id="TIGR00066">
    <property type="entry name" value="g_glut_trans"/>
    <property type="match status" value="1"/>
</dbReference>
<dbReference type="AlphaFoldDB" id="A0A239JNM5"/>
<comment type="catalytic activity">
    <reaction evidence="8 11">
        <text>an N-terminal (5-L-glutamyl)-[peptide] + an alpha-amino acid = 5-L-glutamyl amino acid + an N-terminal L-alpha-aminoacyl-[peptide]</text>
        <dbReference type="Rhea" id="RHEA:23904"/>
        <dbReference type="Rhea" id="RHEA-COMP:9780"/>
        <dbReference type="Rhea" id="RHEA-COMP:9795"/>
        <dbReference type="ChEBI" id="CHEBI:77644"/>
        <dbReference type="ChEBI" id="CHEBI:78597"/>
        <dbReference type="ChEBI" id="CHEBI:78599"/>
        <dbReference type="ChEBI" id="CHEBI:78608"/>
        <dbReference type="EC" id="2.3.2.2"/>
    </reaction>
</comment>
<keyword evidence="11" id="KW-0317">Glutathione biosynthesis</keyword>
<dbReference type="InterPro" id="IPR055262">
    <property type="entry name" value="GGT_CS"/>
</dbReference>
<comment type="similarity">
    <text evidence="3 11">Belongs to the gamma-glutamyltransferase family.</text>
</comment>
<dbReference type="EC" id="2.3.2.2" evidence="11"/>
<comment type="pathway">
    <text evidence="11">Sulfur metabolism; glutathione metabolism.</text>
</comment>
<keyword evidence="4 11" id="KW-0808">Transferase</keyword>
<evidence type="ECO:0000256" key="3">
    <source>
        <dbReference type="ARBA" id="ARBA00009381"/>
    </source>
</evidence>
<reference evidence="13 14" key="1">
    <citation type="submission" date="2017-06" db="EMBL/GenBank/DDBJ databases">
        <authorList>
            <person name="Kim H.J."/>
            <person name="Triplett B.A."/>
        </authorList>
    </citation>
    <scope>NUCLEOTIDE SEQUENCE [LARGE SCALE GENOMIC DNA]</scope>
    <source>
        <strain evidence="13 14">DSM 19307</strain>
    </source>
</reference>
<keyword evidence="6 11" id="KW-0865">Zymogen</keyword>
<gene>
    <name evidence="13" type="ORF">SAMN05421640_2253</name>
</gene>
<keyword evidence="7 11" id="KW-0012">Acyltransferase</keyword>
<dbReference type="PROSITE" id="PS00462">
    <property type="entry name" value="G_GLU_TRANSPEPTIDASE"/>
    <property type="match status" value="1"/>
</dbReference>
<evidence type="ECO:0000256" key="9">
    <source>
        <dbReference type="PIRSR" id="PIRSR600101-1"/>
    </source>
</evidence>
<evidence type="ECO:0000313" key="13">
    <source>
        <dbReference type="EMBL" id="SNT07038.1"/>
    </source>
</evidence>
<name>A0A239JNM5_EKHLU</name>
<dbReference type="GO" id="GO:0103068">
    <property type="term" value="F:leukotriene C4 gamma-glutamyl transferase activity"/>
    <property type="evidence" value="ECO:0007669"/>
    <property type="project" value="UniProtKB-EC"/>
</dbReference>
<evidence type="ECO:0000313" key="14">
    <source>
        <dbReference type="Proteomes" id="UP000198393"/>
    </source>
</evidence>
<keyword evidence="12" id="KW-0732">Signal</keyword>
<dbReference type="GO" id="GO:0006750">
    <property type="term" value="P:glutathione biosynthetic process"/>
    <property type="evidence" value="ECO:0007669"/>
    <property type="project" value="UniProtKB-KW"/>
</dbReference>
<dbReference type="PANTHER" id="PTHR43199:SF1">
    <property type="entry name" value="GLUTATHIONE HYDROLASE PROENZYME"/>
    <property type="match status" value="1"/>
</dbReference>
<dbReference type="Proteomes" id="UP000198393">
    <property type="component" value="Unassembled WGS sequence"/>
</dbReference>
<evidence type="ECO:0000256" key="5">
    <source>
        <dbReference type="ARBA" id="ARBA00022801"/>
    </source>
</evidence>
<dbReference type="RefSeq" id="WP_245811252.1">
    <property type="nucleotide sequence ID" value="NZ_FZPD01000003.1"/>
</dbReference>
<comment type="PTM">
    <text evidence="11">Cleaved by autocatalysis into a large and a small subunit.</text>
</comment>
<feature type="binding site" evidence="10">
    <location>
        <position position="417"/>
    </location>
    <ligand>
        <name>L-glutamate</name>
        <dbReference type="ChEBI" id="CHEBI:29985"/>
    </ligand>
</feature>
<feature type="binding site" evidence="10">
    <location>
        <position position="468"/>
    </location>
    <ligand>
        <name>L-glutamate</name>
        <dbReference type="ChEBI" id="CHEBI:29985"/>
    </ligand>
</feature>
<evidence type="ECO:0000256" key="6">
    <source>
        <dbReference type="ARBA" id="ARBA00023145"/>
    </source>
</evidence>
<comment type="catalytic activity">
    <reaction evidence="2 11">
        <text>glutathione + H2O = L-cysteinylglycine + L-glutamate</text>
        <dbReference type="Rhea" id="RHEA:28807"/>
        <dbReference type="ChEBI" id="CHEBI:15377"/>
        <dbReference type="ChEBI" id="CHEBI:29985"/>
        <dbReference type="ChEBI" id="CHEBI:57925"/>
        <dbReference type="ChEBI" id="CHEBI:61694"/>
        <dbReference type="EC" id="3.4.19.13"/>
    </reaction>
</comment>
<organism evidence="13 14">
    <name type="scientific">Ekhidna lutea</name>
    <dbReference type="NCBI Taxonomy" id="447679"/>
    <lineage>
        <taxon>Bacteria</taxon>
        <taxon>Pseudomonadati</taxon>
        <taxon>Bacteroidota</taxon>
        <taxon>Cytophagia</taxon>
        <taxon>Cytophagales</taxon>
        <taxon>Reichenbachiellaceae</taxon>
        <taxon>Ekhidna</taxon>
    </lineage>
</organism>
<dbReference type="GO" id="GO:0036374">
    <property type="term" value="F:glutathione hydrolase activity"/>
    <property type="evidence" value="ECO:0007669"/>
    <property type="project" value="UniProtKB-UniRule"/>
</dbReference>
<comment type="subunit">
    <text evidence="11">This enzyme consists of two polypeptide chains, which are synthesized in precursor form from a single polypeptide.</text>
</comment>